<dbReference type="EMBL" id="JAGYWB010000006">
    <property type="protein sequence ID" value="KAI0520081.1"/>
    <property type="molecule type" value="Genomic_DNA"/>
</dbReference>
<feature type="transmembrane region" description="Helical" evidence="5">
    <location>
        <begin position="12"/>
        <end position="30"/>
    </location>
</feature>
<dbReference type="Gene3D" id="1.20.1280.290">
    <property type="match status" value="1"/>
</dbReference>
<dbReference type="InterPro" id="IPR051415">
    <property type="entry name" value="LAAT-1"/>
</dbReference>
<evidence type="ECO:0000256" key="5">
    <source>
        <dbReference type="SAM" id="Phobius"/>
    </source>
</evidence>
<evidence type="ECO:0000256" key="2">
    <source>
        <dbReference type="ARBA" id="ARBA00022692"/>
    </source>
</evidence>
<keyword evidence="7" id="KW-1185">Reference proteome</keyword>
<dbReference type="PANTHER" id="PTHR16201:SF44">
    <property type="entry name" value="SEVEN TRANSMEMBRANE PROTEIN 1"/>
    <property type="match status" value="1"/>
</dbReference>
<dbReference type="AlphaFoldDB" id="A0A8T3BWU1"/>
<proteinExistence type="predicted"/>
<comment type="caution">
    <text evidence="6">The sequence shown here is derived from an EMBL/GenBank/DDBJ whole genome shotgun (WGS) entry which is preliminary data.</text>
</comment>
<dbReference type="FunFam" id="1.20.1280.290:FF:000012">
    <property type="entry name" value="Vacuolar membrane PQ loop repeat protein"/>
    <property type="match status" value="1"/>
</dbReference>
<name>A0A8T3BWU1_DENNO</name>
<dbReference type="Proteomes" id="UP000829196">
    <property type="component" value="Unassembled WGS sequence"/>
</dbReference>
<feature type="transmembrane region" description="Helical" evidence="5">
    <location>
        <begin position="256"/>
        <end position="276"/>
    </location>
</feature>
<evidence type="ECO:0000256" key="3">
    <source>
        <dbReference type="ARBA" id="ARBA00022989"/>
    </source>
</evidence>
<dbReference type="Pfam" id="PF04193">
    <property type="entry name" value="PQ-loop"/>
    <property type="match status" value="1"/>
</dbReference>
<organism evidence="6 7">
    <name type="scientific">Dendrobium nobile</name>
    <name type="common">Orchid</name>
    <dbReference type="NCBI Taxonomy" id="94219"/>
    <lineage>
        <taxon>Eukaryota</taxon>
        <taxon>Viridiplantae</taxon>
        <taxon>Streptophyta</taxon>
        <taxon>Embryophyta</taxon>
        <taxon>Tracheophyta</taxon>
        <taxon>Spermatophyta</taxon>
        <taxon>Magnoliopsida</taxon>
        <taxon>Liliopsida</taxon>
        <taxon>Asparagales</taxon>
        <taxon>Orchidaceae</taxon>
        <taxon>Epidendroideae</taxon>
        <taxon>Malaxideae</taxon>
        <taxon>Dendrobiinae</taxon>
        <taxon>Dendrobium</taxon>
    </lineage>
</organism>
<dbReference type="GO" id="GO:0016020">
    <property type="term" value="C:membrane"/>
    <property type="evidence" value="ECO:0007669"/>
    <property type="project" value="UniProtKB-SubCell"/>
</dbReference>
<evidence type="ECO:0000313" key="7">
    <source>
        <dbReference type="Proteomes" id="UP000829196"/>
    </source>
</evidence>
<sequence>MDCWLKTQFYMALLYTATTAILTAQIVYYGHICHRLEADKACKPEKIDEHEYKAKESLVGKNSDERGPKMYEYKGSNSLLAGCNIRSSPIPVASSLGSYGSSGRDLYYRSARSLSTSPMSTIGSCAANVQHPSRTSSEMPLLTEDGDSSLAPLLGSMSSSHAARPLGIKNTRCVVSSAAFFVGLYVLQLPVDGVFDPNPQGLVIPVGKKLLQHKALETFHGEHVGSSGIGSFLGWAMAVIYMGGRLPQIWLNIKRGNIEGLSLFMFIFALVGNSTYVGSIRVNSLEWCKIKPNLPWLVDAGGCGLLDAFILIQFINFNYRNAARKVADIESGCRLMIGAQHL</sequence>
<evidence type="ECO:0000313" key="6">
    <source>
        <dbReference type="EMBL" id="KAI0520081.1"/>
    </source>
</evidence>
<dbReference type="InterPro" id="IPR006603">
    <property type="entry name" value="PQ-loop_rpt"/>
</dbReference>
<dbReference type="PANTHER" id="PTHR16201">
    <property type="entry name" value="SEVEN TRANSMEMBRANE PROTEIN 1-RELATED"/>
    <property type="match status" value="1"/>
</dbReference>
<keyword evidence="4 5" id="KW-0472">Membrane</keyword>
<feature type="transmembrane region" description="Helical" evidence="5">
    <location>
        <begin position="296"/>
        <end position="315"/>
    </location>
</feature>
<reference evidence="6" key="1">
    <citation type="journal article" date="2022" name="Front. Genet.">
        <title>Chromosome-Scale Assembly of the Dendrobium nobile Genome Provides Insights Into the Molecular Mechanism of the Biosynthesis of the Medicinal Active Ingredient of Dendrobium.</title>
        <authorList>
            <person name="Xu Q."/>
            <person name="Niu S.-C."/>
            <person name="Li K.-L."/>
            <person name="Zheng P.-J."/>
            <person name="Zhang X.-J."/>
            <person name="Jia Y."/>
            <person name="Liu Y."/>
            <person name="Niu Y.-X."/>
            <person name="Yu L.-H."/>
            <person name="Chen D.-F."/>
            <person name="Zhang G.-Q."/>
        </authorList>
    </citation>
    <scope>NUCLEOTIDE SEQUENCE</scope>
    <source>
        <tissue evidence="6">Leaf</tissue>
    </source>
</reference>
<feature type="transmembrane region" description="Helical" evidence="5">
    <location>
        <begin position="173"/>
        <end position="191"/>
    </location>
</feature>
<comment type="subcellular location">
    <subcellularLocation>
        <location evidence="1">Membrane</location>
        <topology evidence="1">Multi-pass membrane protein</topology>
    </subcellularLocation>
</comment>
<feature type="transmembrane region" description="Helical" evidence="5">
    <location>
        <begin position="224"/>
        <end position="244"/>
    </location>
</feature>
<gene>
    <name evidence="6" type="ORF">KFK09_007546</name>
</gene>
<evidence type="ECO:0000256" key="1">
    <source>
        <dbReference type="ARBA" id="ARBA00004141"/>
    </source>
</evidence>
<dbReference type="OrthoDB" id="8048523at2759"/>
<accession>A0A8T3BWU1</accession>
<keyword evidence="3 5" id="KW-1133">Transmembrane helix</keyword>
<protein>
    <submittedName>
        <fullName evidence="6">Uncharacterized protein</fullName>
    </submittedName>
</protein>
<dbReference type="SMART" id="SM00679">
    <property type="entry name" value="CTNS"/>
    <property type="match status" value="1"/>
</dbReference>
<keyword evidence="2 5" id="KW-0812">Transmembrane</keyword>
<evidence type="ECO:0000256" key="4">
    <source>
        <dbReference type="ARBA" id="ARBA00023136"/>
    </source>
</evidence>